<feature type="coiled-coil region" evidence="1">
    <location>
        <begin position="82"/>
        <end position="109"/>
    </location>
</feature>
<feature type="region of interest" description="Disordered" evidence="2">
    <location>
        <begin position="17"/>
        <end position="47"/>
    </location>
</feature>
<proteinExistence type="predicted"/>
<keyword evidence="1" id="KW-0175">Coiled coil</keyword>
<accession>A0A3R6ZGE6</accession>
<evidence type="ECO:0000313" key="4">
    <source>
        <dbReference type="Proteomes" id="UP000285060"/>
    </source>
</evidence>
<reference evidence="3 4" key="1">
    <citation type="submission" date="2018-08" db="EMBL/GenBank/DDBJ databases">
        <title>Aphanomyces genome sequencing and annotation.</title>
        <authorList>
            <person name="Minardi D."/>
            <person name="Oidtmann B."/>
            <person name="Van Der Giezen M."/>
            <person name="Studholme D.J."/>
        </authorList>
    </citation>
    <scope>NUCLEOTIDE SEQUENCE [LARGE SCALE GENOMIC DNA]</scope>
    <source>
        <strain evidence="3 4">NJM0002</strain>
    </source>
</reference>
<gene>
    <name evidence="3" type="ORF">DYB32_010865</name>
</gene>
<sequence>MDGHIIRAAALEGLKRKTVDDAKDDADDEGTNKAQIKKELRNSTSMSVKESTNALAKFASVLEHANDFKLEEIAIGKEANALAARKLELEEKRYLLDKAEREARFALEQQERQ</sequence>
<dbReference type="EMBL" id="QUSY01004253">
    <property type="protein sequence ID" value="RHY14202.1"/>
    <property type="molecule type" value="Genomic_DNA"/>
</dbReference>
<feature type="non-terminal residue" evidence="3">
    <location>
        <position position="113"/>
    </location>
</feature>
<evidence type="ECO:0000256" key="1">
    <source>
        <dbReference type="SAM" id="Coils"/>
    </source>
</evidence>
<dbReference type="Proteomes" id="UP000285060">
    <property type="component" value="Unassembled WGS sequence"/>
</dbReference>
<protein>
    <submittedName>
        <fullName evidence="3">Uncharacterized protein</fullName>
    </submittedName>
</protein>
<dbReference type="AlphaFoldDB" id="A0A3R6ZGE6"/>
<evidence type="ECO:0000313" key="3">
    <source>
        <dbReference type="EMBL" id="RHY14202.1"/>
    </source>
</evidence>
<organism evidence="3 4">
    <name type="scientific">Aphanomyces invadans</name>
    <dbReference type="NCBI Taxonomy" id="157072"/>
    <lineage>
        <taxon>Eukaryota</taxon>
        <taxon>Sar</taxon>
        <taxon>Stramenopiles</taxon>
        <taxon>Oomycota</taxon>
        <taxon>Saprolegniomycetes</taxon>
        <taxon>Saprolegniales</taxon>
        <taxon>Verrucalvaceae</taxon>
        <taxon>Aphanomyces</taxon>
    </lineage>
</organism>
<evidence type="ECO:0000256" key="2">
    <source>
        <dbReference type="SAM" id="MobiDB-lite"/>
    </source>
</evidence>
<comment type="caution">
    <text evidence="3">The sequence shown here is derived from an EMBL/GenBank/DDBJ whole genome shotgun (WGS) entry which is preliminary data.</text>
</comment>
<name>A0A3R6ZGE6_9STRA</name>
<keyword evidence="4" id="KW-1185">Reference proteome</keyword>